<dbReference type="InterPro" id="IPR059125">
    <property type="entry name" value="Ferritin_actino"/>
</dbReference>
<evidence type="ECO:0000313" key="2">
    <source>
        <dbReference type="EMBL" id="AKU17621.1"/>
    </source>
</evidence>
<protein>
    <submittedName>
        <fullName evidence="2">Hydroxylase</fullName>
    </submittedName>
</protein>
<keyword evidence="3" id="KW-1185">Reference proteome</keyword>
<gene>
    <name evidence="2" type="ORF">VV02_20190</name>
</gene>
<dbReference type="STRING" id="571913.VV02_20190"/>
<dbReference type="AlphaFoldDB" id="A0A0K1JLN2"/>
<dbReference type="RefSeq" id="WP_052594433.1">
    <property type="nucleotide sequence ID" value="NZ_CP011112.1"/>
</dbReference>
<evidence type="ECO:0000313" key="3">
    <source>
        <dbReference type="Proteomes" id="UP000066480"/>
    </source>
</evidence>
<evidence type="ECO:0000259" key="1">
    <source>
        <dbReference type="Pfam" id="PF13794"/>
    </source>
</evidence>
<proteinExistence type="predicted"/>
<dbReference type="Pfam" id="PF13794">
    <property type="entry name" value="MiaE_2"/>
    <property type="match status" value="1"/>
</dbReference>
<dbReference type="InterPro" id="IPR009078">
    <property type="entry name" value="Ferritin-like_SF"/>
</dbReference>
<dbReference type="SUPFAM" id="SSF47240">
    <property type="entry name" value="Ferritin-like"/>
    <property type="match status" value="1"/>
</dbReference>
<sequence length="229" mass="24915">MAPSTGRDLSDPTFRASVIELCGALAYGELVGFFTIVHDAQTAPRLAYRVALAKVASNEFTQYERLVGRIEELGGDPEEAMAPFTASFDEWVRRTPPSSWLEGLMKVYAGNTLASDFYREISAYVDPQTRDLVKEVLQDSGQAEFAAQELRQAIADDPAIAGRLALFGRRLIGEALSQAQRVAADRDAITMLLVDDGSGHGADLAEMTQIFARITQGHTDRMEALGLSA</sequence>
<organism evidence="2 3">
    <name type="scientific">Luteipulveratus mongoliensis</name>
    <dbReference type="NCBI Taxonomy" id="571913"/>
    <lineage>
        <taxon>Bacteria</taxon>
        <taxon>Bacillati</taxon>
        <taxon>Actinomycetota</taxon>
        <taxon>Actinomycetes</taxon>
        <taxon>Micrococcales</taxon>
        <taxon>Dermacoccaceae</taxon>
        <taxon>Luteipulveratus</taxon>
    </lineage>
</organism>
<dbReference type="OrthoDB" id="3728083at2"/>
<dbReference type="Gene3D" id="1.20.1260.10">
    <property type="match status" value="1"/>
</dbReference>
<dbReference type="InterPro" id="IPR012347">
    <property type="entry name" value="Ferritin-like"/>
</dbReference>
<dbReference type="Proteomes" id="UP000066480">
    <property type="component" value="Chromosome"/>
</dbReference>
<dbReference type="KEGG" id="lmoi:VV02_20190"/>
<dbReference type="EMBL" id="CP011112">
    <property type="protein sequence ID" value="AKU17621.1"/>
    <property type="molecule type" value="Genomic_DNA"/>
</dbReference>
<dbReference type="CDD" id="cd00657">
    <property type="entry name" value="Ferritin_like"/>
    <property type="match status" value="1"/>
</dbReference>
<feature type="domain" description="Ferritin-like" evidence="1">
    <location>
        <begin position="14"/>
        <end position="195"/>
    </location>
</feature>
<name>A0A0K1JLN2_9MICO</name>
<accession>A0A0K1JLN2</accession>
<reference evidence="2 3" key="1">
    <citation type="submission" date="2015-03" db="EMBL/GenBank/DDBJ databases">
        <title>Luteipulveratus halotolerans sp. nov., a novel actinobacterium (Dermacoccaceae) from Sarawak, Malaysia.</title>
        <authorList>
            <person name="Juboi H."/>
            <person name="Basik A."/>
            <person name="Shamsul S.S."/>
            <person name="Arnold P."/>
            <person name="Schmitt E.K."/>
            <person name="Sanglier J.-J."/>
            <person name="Yeo T."/>
        </authorList>
    </citation>
    <scope>NUCLEOTIDE SEQUENCE [LARGE SCALE GENOMIC DNA]</scope>
    <source>
        <strain evidence="2 3">MN07-A0370</strain>
    </source>
</reference>